<dbReference type="SUPFAM" id="SSF56436">
    <property type="entry name" value="C-type lectin-like"/>
    <property type="match status" value="1"/>
</dbReference>
<dbReference type="CDD" id="cd03590">
    <property type="entry name" value="CLECT_DC-SIGN_like"/>
    <property type="match status" value="1"/>
</dbReference>
<feature type="domain" description="C-type lectin" evidence="5">
    <location>
        <begin position="162"/>
        <end position="280"/>
    </location>
</feature>
<feature type="transmembrane region" description="Helical" evidence="4">
    <location>
        <begin position="70"/>
        <end position="93"/>
    </location>
</feature>
<dbReference type="InterPro" id="IPR018378">
    <property type="entry name" value="C-type_lectin_CS"/>
</dbReference>
<keyword evidence="4" id="KW-0812">Transmembrane</keyword>
<dbReference type="GeneID" id="114847225"/>
<dbReference type="OrthoDB" id="2142683at2759"/>
<sequence length="283" mass="31506">MKSVTLTGYVYACVICSLSCRADLPGHIYPDVLGSMDEIYANAEHVKSVESRRSVDQTGVRDSHRRRHGAAVVCLGLLSVFLVAGLIGLGLHYHNVVRDAAAETSAVKANLSELLQTSNDKLSSVTKERDQLKANLAVMEQRDRMLRLSRQSKSCPTGWKKFGFSCYHVSSQSGNWTKGREECRKSGADLVVVDSAEEQNFLTKLTKQESWIGLSDSDKEGTWKWVDGSPLTVTFWLDEQPDNGNGISQYGEEDCVHIRSDAPDKWNDLSCEASRLWICEKDI</sequence>
<evidence type="ECO:0000313" key="7">
    <source>
        <dbReference type="RefSeq" id="XP_028992578.1"/>
    </source>
</evidence>
<dbReference type="InterPro" id="IPR001304">
    <property type="entry name" value="C-type_lectin-like"/>
</dbReference>
<evidence type="ECO:0000313" key="6">
    <source>
        <dbReference type="Proteomes" id="UP000515150"/>
    </source>
</evidence>
<dbReference type="SMART" id="SM00034">
    <property type="entry name" value="CLECT"/>
    <property type="match status" value="1"/>
</dbReference>
<evidence type="ECO:0000256" key="2">
    <source>
        <dbReference type="ARBA" id="ARBA00023157"/>
    </source>
</evidence>
<protein>
    <submittedName>
        <fullName evidence="7">CD209 antigen-like protein C isoform X2</fullName>
    </submittedName>
</protein>
<dbReference type="Gene3D" id="3.10.100.10">
    <property type="entry name" value="Mannose-Binding Protein A, subunit A"/>
    <property type="match status" value="1"/>
</dbReference>
<dbReference type="InterPro" id="IPR050111">
    <property type="entry name" value="C-type_lectin/snaclec_domain"/>
</dbReference>
<keyword evidence="2" id="KW-1015">Disulfide bond</keyword>
<evidence type="ECO:0000256" key="3">
    <source>
        <dbReference type="SAM" id="Coils"/>
    </source>
</evidence>
<keyword evidence="4" id="KW-0472">Membrane</keyword>
<dbReference type="Proteomes" id="UP000515150">
    <property type="component" value="Chromosome 21"/>
</dbReference>
<name>A0A6P7LEI6_BETSP</name>
<keyword evidence="3" id="KW-0175">Coiled coil</keyword>
<feature type="coiled-coil region" evidence="3">
    <location>
        <begin position="115"/>
        <end position="142"/>
    </location>
</feature>
<evidence type="ECO:0000256" key="4">
    <source>
        <dbReference type="SAM" id="Phobius"/>
    </source>
</evidence>
<dbReference type="AlphaFoldDB" id="A0A6P7LEI6"/>
<evidence type="ECO:0000256" key="1">
    <source>
        <dbReference type="ARBA" id="ARBA00022734"/>
    </source>
</evidence>
<dbReference type="Pfam" id="PF00059">
    <property type="entry name" value="Lectin_C"/>
    <property type="match status" value="1"/>
</dbReference>
<organism evidence="6 7">
    <name type="scientific">Betta splendens</name>
    <name type="common">Siamese fighting fish</name>
    <dbReference type="NCBI Taxonomy" id="158456"/>
    <lineage>
        <taxon>Eukaryota</taxon>
        <taxon>Metazoa</taxon>
        <taxon>Chordata</taxon>
        <taxon>Craniata</taxon>
        <taxon>Vertebrata</taxon>
        <taxon>Euteleostomi</taxon>
        <taxon>Actinopterygii</taxon>
        <taxon>Neopterygii</taxon>
        <taxon>Teleostei</taxon>
        <taxon>Neoteleostei</taxon>
        <taxon>Acanthomorphata</taxon>
        <taxon>Anabantaria</taxon>
        <taxon>Anabantiformes</taxon>
        <taxon>Anabantoidei</taxon>
        <taxon>Osphronemidae</taxon>
        <taxon>Betta</taxon>
    </lineage>
</organism>
<dbReference type="InterPro" id="IPR033989">
    <property type="entry name" value="CD209-like_CTLD"/>
</dbReference>
<dbReference type="PROSITE" id="PS00615">
    <property type="entry name" value="C_TYPE_LECTIN_1"/>
    <property type="match status" value="1"/>
</dbReference>
<reference evidence="7" key="1">
    <citation type="submission" date="2025-08" db="UniProtKB">
        <authorList>
            <consortium name="RefSeq"/>
        </authorList>
    </citation>
    <scope>IDENTIFICATION</scope>
</reference>
<evidence type="ECO:0000259" key="5">
    <source>
        <dbReference type="PROSITE" id="PS50041"/>
    </source>
</evidence>
<dbReference type="GO" id="GO:0030246">
    <property type="term" value="F:carbohydrate binding"/>
    <property type="evidence" value="ECO:0007669"/>
    <property type="project" value="UniProtKB-KW"/>
</dbReference>
<keyword evidence="4" id="KW-1133">Transmembrane helix</keyword>
<proteinExistence type="predicted"/>
<dbReference type="RefSeq" id="XP_028992578.1">
    <property type="nucleotide sequence ID" value="XM_029136745.3"/>
</dbReference>
<dbReference type="InterPro" id="IPR016187">
    <property type="entry name" value="CTDL_fold"/>
</dbReference>
<gene>
    <name evidence="7" type="primary">LOC114847225</name>
</gene>
<dbReference type="PANTHER" id="PTHR22803">
    <property type="entry name" value="MANNOSE, PHOSPHOLIPASE, LECTIN RECEPTOR RELATED"/>
    <property type="match status" value="1"/>
</dbReference>
<dbReference type="InterPro" id="IPR016186">
    <property type="entry name" value="C-type_lectin-like/link_sf"/>
</dbReference>
<keyword evidence="6" id="KW-1185">Reference proteome</keyword>
<accession>A0A6P7LEI6</accession>
<dbReference type="PROSITE" id="PS50041">
    <property type="entry name" value="C_TYPE_LECTIN_2"/>
    <property type="match status" value="1"/>
</dbReference>
<keyword evidence="1" id="KW-0430">Lectin</keyword>